<feature type="domain" description="FAS1-like dehydratase" evidence="1">
    <location>
        <begin position="2"/>
        <end position="98"/>
    </location>
</feature>
<dbReference type="InterPro" id="IPR039569">
    <property type="entry name" value="FAS1-like_DH_region"/>
</dbReference>
<reference evidence="2 3" key="1">
    <citation type="submission" date="2018-07" db="EMBL/GenBank/DDBJ databases">
        <title>Genomic Encyclopedia of Type Strains, Phase IV (KMG-IV): sequencing the most valuable type-strain genomes for metagenomic binning, comparative biology and taxonomic classification.</title>
        <authorList>
            <person name="Goeker M."/>
        </authorList>
    </citation>
    <scope>NUCLEOTIDE SEQUENCE [LARGE SCALE GENOMIC DNA]</scope>
    <source>
        <strain evidence="2 3">DSM 44952</strain>
    </source>
</reference>
<protein>
    <submittedName>
        <fullName evidence="2">MaoC dehydratase-like protein</fullName>
    </submittedName>
</protein>
<dbReference type="InterPro" id="IPR029069">
    <property type="entry name" value="HotDog_dom_sf"/>
</dbReference>
<evidence type="ECO:0000313" key="3">
    <source>
        <dbReference type="Proteomes" id="UP000255355"/>
    </source>
</evidence>
<dbReference type="AlphaFoldDB" id="A0A370GNE4"/>
<sequence length="128" mass="13640">MFEVGSENIREFADAIGERPNIHESGRLRAPTTFAIVAAMPAIREAISRCDVDIDFANVVHRSQQFTFARPIVAGDVLTTDAEITGIETVGEKTIFAAVIHIRDAGGADVCTAKSTIVATTPAEARVA</sequence>
<dbReference type="RefSeq" id="WP_068019837.1">
    <property type="nucleotide sequence ID" value="NZ_QQAZ01000013.1"/>
</dbReference>
<evidence type="ECO:0000259" key="1">
    <source>
        <dbReference type="Pfam" id="PF13452"/>
    </source>
</evidence>
<keyword evidence="3" id="KW-1185">Reference proteome</keyword>
<dbReference type="EMBL" id="QQAZ01000013">
    <property type="protein sequence ID" value="RDI45242.1"/>
    <property type="molecule type" value="Genomic_DNA"/>
</dbReference>
<name>A0A370GNE4_9NOCA</name>
<dbReference type="InterPro" id="IPR016709">
    <property type="entry name" value="HadA-like"/>
</dbReference>
<dbReference type="Pfam" id="PF13452">
    <property type="entry name" value="FAS1_DH_region"/>
    <property type="match status" value="1"/>
</dbReference>
<dbReference type="PIRSF" id="PIRSF018072">
    <property type="entry name" value="UCP018072"/>
    <property type="match status" value="1"/>
</dbReference>
<dbReference type="Proteomes" id="UP000255355">
    <property type="component" value="Unassembled WGS sequence"/>
</dbReference>
<proteinExistence type="predicted"/>
<evidence type="ECO:0000313" key="2">
    <source>
        <dbReference type="EMBL" id="RDI45242.1"/>
    </source>
</evidence>
<dbReference type="OrthoDB" id="5415111at2"/>
<dbReference type="Gene3D" id="3.10.129.10">
    <property type="entry name" value="Hotdog Thioesterase"/>
    <property type="match status" value="1"/>
</dbReference>
<dbReference type="STRING" id="1210089.GCA_001613165_03035"/>
<organism evidence="2 3">
    <name type="scientific">Nocardia mexicana</name>
    <dbReference type="NCBI Taxonomy" id="279262"/>
    <lineage>
        <taxon>Bacteria</taxon>
        <taxon>Bacillati</taxon>
        <taxon>Actinomycetota</taxon>
        <taxon>Actinomycetes</taxon>
        <taxon>Mycobacteriales</taxon>
        <taxon>Nocardiaceae</taxon>
        <taxon>Nocardia</taxon>
    </lineage>
</organism>
<accession>A0A370GNE4</accession>
<gene>
    <name evidence="2" type="ORF">DFR68_11311</name>
</gene>
<comment type="caution">
    <text evidence="2">The sequence shown here is derived from an EMBL/GenBank/DDBJ whole genome shotgun (WGS) entry which is preliminary data.</text>
</comment>
<dbReference type="SUPFAM" id="SSF54637">
    <property type="entry name" value="Thioesterase/thiol ester dehydrase-isomerase"/>
    <property type="match status" value="1"/>
</dbReference>